<reference evidence="1 2" key="1">
    <citation type="submission" date="2018-04" db="EMBL/GenBank/DDBJ databases">
        <title>Draft Genome Sequence of Phosphate-Solubilizing Chryseobacterium sp. ISE14 that is a Biocontrol and Plant Growth-Promoting Rhizobacterium Isolated from Cucumber.</title>
        <authorList>
            <person name="Jeong J.-J."/>
            <person name="Sang M.K."/>
            <person name="Choi I.-G."/>
            <person name="Kim K.D."/>
        </authorList>
    </citation>
    <scope>NUCLEOTIDE SEQUENCE [LARGE SCALE GENOMIC DNA]</scope>
    <source>
        <strain evidence="1 2">ISE14</strain>
    </source>
</reference>
<dbReference type="RefSeq" id="WP_103246763.1">
    <property type="nucleotide sequence ID" value="NZ_PPED02000004.1"/>
</dbReference>
<evidence type="ECO:0000313" key="2">
    <source>
        <dbReference type="Proteomes" id="UP000236594"/>
    </source>
</evidence>
<protein>
    <submittedName>
        <fullName evidence="1">Uncharacterized protein</fullName>
    </submittedName>
</protein>
<gene>
    <name evidence="1" type="ORF">C1631_018640</name>
</gene>
<dbReference type="Proteomes" id="UP000236594">
    <property type="component" value="Unassembled WGS sequence"/>
</dbReference>
<dbReference type="EMBL" id="PPED02000004">
    <property type="protein sequence ID" value="PWN68695.1"/>
    <property type="molecule type" value="Genomic_DNA"/>
</dbReference>
<comment type="caution">
    <text evidence="1">The sequence shown here is derived from an EMBL/GenBank/DDBJ whole genome shotgun (WGS) entry which is preliminary data.</text>
</comment>
<proteinExistence type="predicted"/>
<sequence>MEDGEGNLKFLADNIELKGIYFLAQRPQRVFKLINKLPSPAFLAKLITNVIAPQPVLEIILHKNVKQ</sequence>
<name>A0A316X4I7_9FLAO</name>
<dbReference type="AlphaFoldDB" id="A0A316X4I7"/>
<accession>A0A316X4I7</accession>
<keyword evidence="2" id="KW-1185">Reference proteome</keyword>
<organism evidence="1 2">
    <name type="scientific">Chryseobacterium phosphatilyticum</name>
    <dbReference type="NCBI Taxonomy" id="475075"/>
    <lineage>
        <taxon>Bacteria</taxon>
        <taxon>Pseudomonadati</taxon>
        <taxon>Bacteroidota</taxon>
        <taxon>Flavobacteriia</taxon>
        <taxon>Flavobacteriales</taxon>
        <taxon>Weeksellaceae</taxon>
        <taxon>Chryseobacterium group</taxon>
        <taxon>Chryseobacterium</taxon>
    </lineage>
</organism>
<evidence type="ECO:0000313" key="1">
    <source>
        <dbReference type="EMBL" id="PWN68695.1"/>
    </source>
</evidence>